<accession>A0A0B9GXG7</accession>
<comment type="caution">
    <text evidence="1">The sequence shown here is derived from an EMBL/GenBank/DDBJ whole genome shotgun (WGS) entry which is preliminary data.</text>
</comment>
<sequence>MMPDPNLEPSIDTTLATYHESFTIYPEVEKVFSGLDWLIKRRKYGAFVPSMLLTGGTGAGKSALIKYYVANNLSEKEVLITRVRPTLHETLLWIAKELRAYKNHKAKASDIGLEEYVSRCIKRTDLKLLVIEECQELFECTTHKARQNIRDRLKMISDDCRLPIVFVGIPSAKLILEDSQWERRIMVKRELPYVKITDEASMDRYMDLLEAMGSSVPMSFEVDLLDVDFAMRLLAASHGMLGMMKELFASALESALLAKQLAIRIDDFTIGYEAIYGIDVPNPFTVDIEDLVIKQIESYEEYVPDVDNGELKFVGQIFSDLTMKQLLG</sequence>
<dbReference type="Proteomes" id="UP000031278">
    <property type="component" value="Unassembled WGS sequence"/>
</dbReference>
<dbReference type="InterPro" id="IPR008868">
    <property type="entry name" value="TniB"/>
</dbReference>
<dbReference type="SUPFAM" id="SSF52540">
    <property type="entry name" value="P-loop containing nucleoside triphosphate hydrolases"/>
    <property type="match status" value="1"/>
</dbReference>
<dbReference type="CDD" id="cd00882">
    <property type="entry name" value="Ras_like_GTPase"/>
    <property type="match status" value="1"/>
</dbReference>
<dbReference type="EMBL" id="JWLZ01000158">
    <property type="protein sequence ID" value="KHT63441.1"/>
    <property type="molecule type" value="Genomic_DNA"/>
</dbReference>
<dbReference type="Gene3D" id="3.40.50.300">
    <property type="entry name" value="P-loop containing nucleotide triphosphate hydrolases"/>
    <property type="match status" value="1"/>
</dbReference>
<evidence type="ECO:0000313" key="1">
    <source>
        <dbReference type="EMBL" id="KHT63441.1"/>
    </source>
</evidence>
<gene>
    <name evidence="1" type="ORF">RJ45_12105</name>
</gene>
<protein>
    <submittedName>
        <fullName evidence="1">Transposition protein</fullName>
    </submittedName>
</protein>
<reference evidence="1 2" key="1">
    <citation type="submission" date="2014-12" db="EMBL/GenBank/DDBJ databases">
        <title>Genome sequencing of Photobacterium gaetbulicola AD005a.</title>
        <authorList>
            <person name="Adrian T.G.S."/>
            <person name="Chan K.G."/>
        </authorList>
    </citation>
    <scope>NUCLEOTIDE SEQUENCE [LARGE SCALE GENOMIC DNA]</scope>
    <source>
        <strain evidence="1 2">AD005a</strain>
    </source>
</reference>
<organism evidence="1 2">
    <name type="scientific">Photobacterium gaetbulicola</name>
    <dbReference type="NCBI Taxonomy" id="1295392"/>
    <lineage>
        <taxon>Bacteria</taxon>
        <taxon>Pseudomonadati</taxon>
        <taxon>Pseudomonadota</taxon>
        <taxon>Gammaproteobacteria</taxon>
        <taxon>Vibrionales</taxon>
        <taxon>Vibrionaceae</taxon>
        <taxon>Photobacterium</taxon>
    </lineage>
</organism>
<evidence type="ECO:0000313" key="2">
    <source>
        <dbReference type="Proteomes" id="UP000031278"/>
    </source>
</evidence>
<dbReference type="Pfam" id="PF05621">
    <property type="entry name" value="TniB"/>
    <property type="match status" value="1"/>
</dbReference>
<proteinExistence type="predicted"/>
<dbReference type="InterPro" id="IPR027417">
    <property type="entry name" value="P-loop_NTPase"/>
</dbReference>
<dbReference type="AlphaFoldDB" id="A0A0B9GXG7"/>
<name>A0A0B9GXG7_9GAMM</name>